<organism evidence="1 2">
    <name type="scientific">Henosepilachna vigintioctopunctata</name>
    <dbReference type="NCBI Taxonomy" id="420089"/>
    <lineage>
        <taxon>Eukaryota</taxon>
        <taxon>Metazoa</taxon>
        <taxon>Ecdysozoa</taxon>
        <taxon>Arthropoda</taxon>
        <taxon>Hexapoda</taxon>
        <taxon>Insecta</taxon>
        <taxon>Pterygota</taxon>
        <taxon>Neoptera</taxon>
        <taxon>Endopterygota</taxon>
        <taxon>Coleoptera</taxon>
        <taxon>Polyphaga</taxon>
        <taxon>Cucujiformia</taxon>
        <taxon>Coccinelloidea</taxon>
        <taxon>Coccinellidae</taxon>
        <taxon>Epilachninae</taxon>
        <taxon>Epilachnini</taxon>
        <taxon>Henosepilachna</taxon>
    </lineage>
</organism>
<sequence>MHILLRVSCWNFKEEYKLGNGRLRGRAGLQYEVGCEEALEMCNIGKKDLFLVFRSREKRLDYILGVKDSQRELSARKMSGLLGHHIIVFFKNHVIERRVDKRRIGRNWSYEMLSSKLANMIRYNGKMLCFGENMFFAFFKATDMTPASPMQCLVSHMFLVS</sequence>
<reference evidence="1 2" key="1">
    <citation type="submission" date="2023-03" db="EMBL/GenBank/DDBJ databases">
        <title>Genome insight into feeding habits of ladybird beetles.</title>
        <authorList>
            <person name="Li H.-S."/>
            <person name="Huang Y.-H."/>
            <person name="Pang H."/>
        </authorList>
    </citation>
    <scope>NUCLEOTIDE SEQUENCE [LARGE SCALE GENOMIC DNA]</scope>
    <source>
        <strain evidence="1">SYSU_2023b</strain>
        <tissue evidence="1">Whole body</tissue>
    </source>
</reference>
<proteinExistence type="predicted"/>
<comment type="caution">
    <text evidence="1">The sequence shown here is derived from an EMBL/GenBank/DDBJ whole genome shotgun (WGS) entry which is preliminary data.</text>
</comment>
<protein>
    <submittedName>
        <fullName evidence="1">Uncharacterized protein</fullName>
    </submittedName>
</protein>
<evidence type="ECO:0000313" key="2">
    <source>
        <dbReference type="Proteomes" id="UP001431783"/>
    </source>
</evidence>
<name>A0AAW1VH05_9CUCU</name>
<dbReference type="EMBL" id="JARQZJ010000141">
    <property type="protein sequence ID" value="KAK9892929.1"/>
    <property type="molecule type" value="Genomic_DNA"/>
</dbReference>
<dbReference type="Proteomes" id="UP001431783">
    <property type="component" value="Unassembled WGS sequence"/>
</dbReference>
<evidence type="ECO:0000313" key="1">
    <source>
        <dbReference type="EMBL" id="KAK9892929.1"/>
    </source>
</evidence>
<dbReference type="AlphaFoldDB" id="A0AAW1VH05"/>
<keyword evidence="2" id="KW-1185">Reference proteome</keyword>
<gene>
    <name evidence="1" type="ORF">WA026_022798</name>
</gene>
<accession>A0AAW1VH05</accession>